<keyword evidence="2" id="KW-1185">Reference proteome</keyword>
<dbReference type="EMBL" id="FNOK01000026">
    <property type="protein sequence ID" value="SDY41823.1"/>
    <property type="molecule type" value="Genomic_DNA"/>
</dbReference>
<dbReference type="STRING" id="418495.SAMN05216215_102666"/>
<dbReference type="Proteomes" id="UP000199529">
    <property type="component" value="Unassembled WGS sequence"/>
</dbReference>
<gene>
    <name evidence="1" type="ORF">SAMN05216215_102666</name>
</gene>
<proteinExistence type="predicted"/>
<evidence type="ECO:0000313" key="2">
    <source>
        <dbReference type="Proteomes" id="UP000199529"/>
    </source>
</evidence>
<accession>A0A1H3JPF9</accession>
<dbReference type="OrthoDB" id="4462077at2"/>
<dbReference type="AlphaFoldDB" id="A0A1H3JPF9"/>
<sequence length="220" mass="24086">MSAEEAERLVRQMADAVPVEAIDPGPKGSDFGDEQERRVVALSKLRAALEAEELMAEAAGRNTAAAAAETVWLGASLADLSTVTGRSRQAARKRWPELGGIYRRRKWLGDHVEDITYMAGLLSSRADDLVPGRGHGTFMKLIRQLREGLRRSEEDFAQEARESADPAARWRSLDDLVNVTMREIIETAGKPATPEADFALHGARGVLGYYDHATAESPES</sequence>
<dbReference type="RefSeq" id="WP_093269745.1">
    <property type="nucleotide sequence ID" value="NZ_FNOK01000026.1"/>
</dbReference>
<name>A0A1H3JPF9_9PSEU</name>
<organism evidence="1 2">
    <name type="scientific">Saccharopolyspora shandongensis</name>
    <dbReference type="NCBI Taxonomy" id="418495"/>
    <lineage>
        <taxon>Bacteria</taxon>
        <taxon>Bacillati</taxon>
        <taxon>Actinomycetota</taxon>
        <taxon>Actinomycetes</taxon>
        <taxon>Pseudonocardiales</taxon>
        <taxon>Pseudonocardiaceae</taxon>
        <taxon>Saccharopolyspora</taxon>
    </lineage>
</organism>
<protein>
    <submittedName>
        <fullName evidence="1">Uncharacterized protein</fullName>
    </submittedName>
</protein>
<reference evidence="2" key="1">
    <citation type="submission" date="2016-10" db="EMBL/GenBank/DDBJ databases">
        <authorList>
            <person name="Varghese N."/>
            <person name="Submissions S."/>
        </authorList>
    </citation>
    <scope>NUCLEOTIDE SEQUENCE [LARGE SCALE GENOMIC DNA]</scope>
    <source>
        <strain evidence="2">CGMCC 4.3530</strain>
    </source>
</reference>
<evidence type="ECO:0000313" key="1">
    <source>
        <dbReference type="EMBL" id="SDY41823.1"/>
    </source>
</evidence>